<keyword evidence="1" id="KW-0472">Membrane</keyword>
<feature type="transmembrane region" description="Helical" evidence="1">
    <location>
        <begin position="148"/>
        <end position="174"/>
    </location>
</feature>
<name>A0A517T2S7_9BACT</name>
<organism evidence="2 3">
    <name type="scientific">Stieleria bergensis</name>
    <dbReference type="NCBI Taxonomy" id="2528025"/>
    <lineage>
        <taxon>Bacteria</taxon>
        <taxon>Pseudomonadati</taxon>
        <taxon>Planctomycetota</taxon>
        <taxon>Planctomycetia</taxon>
        <taxon>Pirellulales</taxon>
        <taxon>Pirellulaceae</taxon>
        <taxon>Stieleria</taxon>
    </lineage>
</organism>
<dbReference type="RefSeq" id="WP_145277580.1">
    <property type="nucleotide sequence ID" value="NZ_CP036272.1"/>
</dbReference>
<gene>
    <name evidence="2" type="ORF">SV7mr_52220</name>
</gene>
<feature type="transmembrane region" description="Helical" evidence="1">
    <location>
        <begin position="123"/>
        <end position="141"/>
    </location>
</feature>
<keyword evidence="1" id="KW-0812">Transmembrane</keyword>
<dbReference type="Pfam" id="PF04087">
    <property type="entry name" value="DUF389"/>
    <property type="match status" value="1"/>
</dbReference>
<feature type="transmembrane region" description="Helical" evidence="1">
    <location>
        <begin position="52"/>
        <end position="72"/>
    </location>
</feature>
<protein>
    <recommendedName>
        <fullName evidence="4">DUF389 domain-containing protein</fullName>
    </recommendedName>
</protein>
<dbReference type="PANTHER" id="PTHR20992">
    <property type="entry name" value="AT15442P-RELATED"/>
    <property type="match status" value="1"/>
</dbReference>
<feature type="transmembrane region" description="Helical" evidence="1">
    <location>
        <begin position="84"/>
        <end position="103"/>
    </location>
</feature>
<evidence type="ECO:0008006" key="4">
    <source>
        <dbReference type="Google" id="ProtNLM"/>
    </source>
</evidence>
<evidence type="ECO:0000313" key="3">
    <source>
        <dbReference type="Proteomes" id="UP000315003"/>
    </source>
</evidence>
<dbReference type="AlphaFoldDB" id="A0A517T2S7"/>
<keyword evidence="1" id="KW-1133">Transmembrane helix</keyword>
<evidence type="ECO:0000256" key="1">
    <source>
        <dbReference type="SAM" id="Phobius"/>
    </source>
</evidence>
<dbReference type="PANTHER" id="PTHR20992:SF9">
    <property type="entry name" value="AT15442P-RELATED"/>
    <property type="match status" value="1"/>
</dbReference>
<accession>A0A517T2S7</accession>
<feature type="transmembrane region" description="Helical" evidence="1">
    <location>
        <begin position="180"/>
        <end position="205"/>
    </location>
</feature>
<proteinExistence type="predicted"/>
<keyword evidence="3" id="KW-1185">Reference proteome</keyword>
<evidence type="ECO:0000313" key="2">
    <source>
        <dbReference type="EMBL" id="QDT62672.1"/>
    </source>
</evidence>
<dbReference type="EMBL" id="CP036272">
    <property type="protein sequence ID" value="QDT62672.1"/>
    <property type="molecule type" value="Genomic_DNA"/>
</dbReference>
<dbReference type="InterPro" id="IPR005240">
    <property type="entry name" value="DUF389"/>
</dbReference>
<feature type="transmembrane region" description="Helical" evidence="1">
    <location>
        <begin position="217"/>
        <end position="236"/>
    </location>
</feature>
<dbReference type="Proteomes" id="UP000315003">
    <property type="component" value="Chromosome"/>
</dbReference>
<dbReference type="OrthoDB" id="9790659at2"/>
<reference evidence="2 3" key="1">
    <citation type="submission" date="2019-02" db="EMBL/GenBank/DDBJ databases">
        <title>Deep-cultivation of Planctomycetes and their phenomic and genomic characterization uncovers novel biology.</title>
        <authorList>
            <person name="Wiegand S."/>
            <person name="Jogler M."/>
            <person name="Boedeker C."/>
            <person name="Pinto D."/>
            <person name="Vollmers J."/>
            <person name="Rivas-Marin E."/>
            <person name="Kohn T."/>
            <person name="Peeters S.H."/>
            <person name="Heuer A."/>
            <person name="Rast P."/>
            <person name="Oberbeckmann S."/>
            <person name="Bunk B."/>
            <person name="Jeske O."/>
            <person name="Meyerdierks A."/>
            <person name="Storesund J.E."/>
            <person name="Kallscheuer N."/>
            <person name="Luecker S."/>
            <person name="Lage O.M."/>
            <person name="Pohl T."/>
            <person name="Merkel B.J."/>
            <person name="Hornburger P."/>
            <person name="Mueller R.-W."/>
            <person name="Bruemmer F."/>
            <person name="Labrenz M."/>
            <person name="Spormann A.M."/>
            <person name="Op den Camp H."/>
            <person name="Overmann J."/>
            <person name="Amann R."/>
            <person name="Jetten M.S.M."/>
            <person name="Mascher T."/>
            <person name="Medema M.H."/>
            <person name="Devos D.P."/>
            <person name="Kaster A.-K."/>
            <person name="Ovreas L."/>
            <person name="Rohde M."/>
            <person name="Galperin M.Y."/>
            <person name="Jogler C."/>
        </authorList>
    </citation>
    <scope>NUCLEOTIDE SEQUENCE [LARGE SCALE GENOMIC DNA]</scope>
    <source>
        <strain evidence="2 3">SV_7m_r</strain>
    </source>
</reference>
<sequence length="574" mass="63381">MFKIYRVSPKRTQEIVREISVSSQPRGRFFVLLLTSSLIASFGLMANSAAVIIGAMLVSPLMTPIFGIALAMLRGNPRLLWRAFKTEILGAFLAILSGLLVGLPQVAFGDATSEMLARTQPNILDLLVAVFAGFAGTYALLDERVSPALPGVAIATAIVPPLSTCGLCLALGAFSGAFGALLLFLANFVSILLVALVTFAIAGLSRPIPGRKVVRQFGPTVVVFVVIAVILSNSLLRIARDRKVQQVITQTLEEQLSNSHRASLDQLEHRLTPRGIQVLATVRTQRTVSPGWVAMIEETMGERLESPVDLVVRSVRSRDVCALGSSLQAVRPKLDGTFLVKPANDFEDRELLASQVIRETYEREPGFELTRIEYGNRLGTGVVVAYVDAIRNIAAYEVQDLELTLRERLNDPELRFYLRTSAAQLRDRSGSLHVEWTNQSEAPEEQRARIPELKPIVLQTVNKQADLKAIEAHFNWIGDHWKVLVEVIGPGEMTPEGIADIEKVLPESVELLFWRRADYVATKDGYTTYDALVERGLPERIQKLDELFESQQVARTLQATEGMKTDQSADRDDN</sequence>